<sequence length="125" mass="13473">MKAQISLMSVVLLLTVRGLAIPITDDPRDKGLNSGPKKDWIYRLNCSTSANAFFCQHHGAYCSTHFVHGSAFCQRDCICIIDATCNRPDCSPVEGAAEDSIDSRNSQTSSISTSTNVPVPTPLAI</sequence>
<dbReference type="AlphaFoldDB" id="A0A0G4P890"/>
<feature type="chain" id="PRO_5005195121" evidence="2">
    <location>
        <begin position="21"/>
        <end position="125"/>
    </location>
</feature>
<evidence type="ECO:0000313" key="4">
    <source>
        <dbReference type="Proteomes" id="UP000053732"/>
    </source>
</evidence>
<keyword evidence="4" id="KW-1185">Reference proteome</keyword>
<proteinExistence type="predicted"/>
<evidence type="ECO:0000313" key="3">
    <source>
        <dbReference type="EMBL" id="CRL22479.1"/>
    </source>
</evidence>
<protein>
    <submittedName>
        <fullName evidence="3">Str. FM013</fullName>
    </submittedName>
</protein>
<dbReference type="EMBL" id="HG793140">
    <property type="protein sequence ID" value="CRL22479.1"/>
    <property type="molecule type" value="Genomic_DNA"/>
</dbReference>
<name>A0A0G4P890_PENC3</name>
<gene>
    <name evidence="3" type="ORF">PCAMFM013_S007g000460</name>
</gene>
<organism evidence="3 4">
    <name type="scientific">Penicillium camemberti (strain FM 013)</name>
    <dbReference type="NCBI Taxonomy" id="1429867"/>
    <lineage>
        <taxon>Eukaryota</taxon>
        <taxon>Fungi</taxon>
        <taxon>Dikarya</taxon>
        <taxon>Ascomycota</taxon>
        <taxon>Pezizomycotina</taxon>
        <taxon>Eurotiomycetes</taxon>
        <taxon>Eurotiomycetidae</taxon>
        <taxon>Eurotiales</taxon>
        <taxon>Aspergillaceae</taxon>
        <taxon>Penicillium</taxon>
    </lineage>
</organism>
<accession>A0A0G4P890</accession>
<reference evidence="3 4" key="1">
    <citation type="journal article" date="2014" name="Nat. Commun.">
        <title>Multiple recent horizontal transfers of a large genomic region in cheese making fungi.</title>
        <authorList>
            <person name="Cheeseman K."/>
            <person name="Ropars J."/>
            <person name="Renault P."/>
            <person name="Dupont J."/>
            <person name="Gouzy J."/>
            <person name="Branca A."/>
            <person name="Abraham A.L."/>
            <person name="Ceppi M."/>
            <person name="Conseiller E."/>
            <person name="Debuchy R."/>
            <person name="Malagnac F."/>
            <person name="Goarin A."/>
            <person name="Silar P."/>
            <person name="Lacoste S."/>
            <person name="Sallet E."/>
            <person name="Bensimon A."/>
            <person name="Giraud T."/>
            <person name="Brygoo Y."/>
        </authorList>
    </citation>
    <scope>NUCLEOTIDE SEQUENCE [LARGE SCALE GENOMIC DNA]</scope>
    <source>
        <strain evidence="4">FM 013</strain>
    </source>
</reference>
<dbReference type="Proteomes" id="UP000053732">
    <property type="component" value="Unassembled WGS sequence"/>
</dbReference>
<feature type="compositionally biased region" description="Low complexity" evidence="1">
    <location>
        <begin position="103"/>
        <end position="116"/>
    </location>
</feature>
<evidence type="ECO:0000256" key="1">
    <source>
        <dbReference type="SAM" id="MobiDB-lite"/>
    </source>
</evidence>
<evidence type="ECO:0000256" key="2">
    <source>
        <dbReference type="SAM" id="SignalP"/>
    </source>
</evidence>
<keyword evidence="2" id="KW-0732">Signal</keyword>
<feature type="signal peptide" evidence="2">
    <location>
        <begin position="1"/>
        <end position="20"/>
    </location>
</feature>
<feature type="region of interest" description="Disordered" evidence="1">
    <location>
        <begin position="95"/>
        <end position="125"/>
    </location>
</feature>